<evidence type="ECO:0000256" key="1">
    <source>
        <dbReference type="SAM" id="MobiDB-lite"/>
    </source>
</evidence>
<evidence type="ECO:0000259" key="2">
    <source>
        <dbReference type="Pfam" id="PF22693"/>
    </source>
</evidence>
<reference evidence="3 4" key="1">
    <citation type="submission" date="2015-02" db="EMBL/GenBank/DDBJ databases">
        <title>Draft genome sequence of Aspergillus parasiticus SU-1.</title>
        <authorList>
            <person name="Yu J."/>
            <person name="Fedorova N."/>
            <person name="Yin Y."/>
            <person name="Losada L."/>
            <person name="Zafar N."/>
            <person name="Taujale R."/>
            <person name="Ehrlich K.C."/>
            <person name="Bhatnagar D."/>
            <person name="Cleveland T.E."/>
            <person name="Bennett J.W."/>
            <person name="Nierman W.C."/>
        </authorList>
    </citation>
    <scope>NUCLEOTIDE SEQUENCE [LARGE SCALE GENOMIC DNA]</scope>
    <source>
        <strain evidence="4">ATCC 56775 / NRRL 5862 / SRRC 143 / SU-1</strain>
    </source>
</reference>
<dbReference type="Pfam" id="PF22693">
    <property type="entry name" value="MACPF_1"/>
    <property type="match status" value="1"/>
</dbReference>
<comment type="caution">
    <text evidence="3">The sequence shown here is derived from an EMBL/GenBank/DDBJ whole genome shotgun (WGS) entry which is preliminary data.</text>
</comment>
<sequence>MAAIRLDVNLFNAKDDTVKRTNCVPLKEFDISSKKLSDVRSVLIENGGLDASKVGCSFCSPSGALVNDASSFSDYVDILSEGGEDKEEGDGKKKKNIYNVYVYLKSKKTTTGLSDEAKETLKKELNLKLSVSPHHTAYLYTQLTIQDKPELLKTSLDQLTSSFNKADWVAEASEDATNPADMSEKEWNIVIRNNSLTSASRLVFSNLGRASDGSKKLKFRRIERAPYSAFVLKPRKFQPHEISDSEVKIEQQFHIPRFVVADDSYVDTFETKSSVATAMARSSFSSIEAEASIEGGAFGFSAAVSAGFSSSESNALSKQSTAESSVMNITYNFPRVVLHLDEYSLALSDECSQDLVRVNDVNSLLAFHHKYGHFFATRVELGGRLFSSEKFSTLGTSSESEATKQMKISASASFSSKFVSGSASYSQENGQSAQDSDARRSMQGSMSWQAQGGDTLLCNKQVILLPPAWCPTVAPFQNWRVIKQEDVIPLGDFIGRIPGYEDIPDKFNQLAEITRRKETVSFRLGLDAWQRADQKKPEYLSLHHAWRLRQEVTQLYTKELAKDPFATYKALQSGHWANYQIPSLIQELYDNGHPGLAFEDNSNDTVYDIEVETLMNQAPALQFGVRYHIFNRKSGLWLRAIPIYHNGKEITVLAAGPKHEATLFEFRDQEREGPLRNGDKCCLLVYGPDGKQKGIIALSLRGQNPGEGVDDAKSIGALPYSVPNEGRIRFTVLEMVDQADVPT</sequence>
<accession>A0A0F0II81</accession>
<organism evidence="3 4">
    <name type="scientific">Aspergillus parasiticus (strain ATCC 56775 / NRRL 5862 / SRRC 143 / SU-1)</name>
    <dbReference type="NCBI Taxonomy" id="1403190"/>
    <lineage>
        <taxon>Eukaryota</taxon>
        <taxon>Fungi</taxon>
        <taxon>Dikarya</taxon>
        <taxon>Ascomycota</taxon>
        <taxon>Pezizomycotina</taxon>
        <taxon>Eurotiomycetes</taxon>
        <taxon>Eurotiomycetidae</taxon>
        <taxon>Eurotiales</taxon>
        <taxon>Aspergillaceae</taxon>
        <taxon>Aspergillus</taxon>
        <taxon>Aspergillus subgen. Circumdati</taxon>
    </lineage>
</organism>
<gene>
    <name evidence="3" type="ORF">P875_00117107</name>
</gene>
<dbReference type="EMBL" id="JZEE01000192">
    <property type="protein sequence ID" value="KJK67499.1"/>
    <property type="molecule type" value="Genomic_DNA"/>
</dbReference>
<evidence type="ECO:0000313" key="3">
    <source>
        <dbReference type="EMBL" id="KJK67499.1"/>
    </source>
</evidence>
<proteinExistence type="predicted"/>
<name>A0A0F0II81_ASPPU</name>
<evidence type="ECO:0000313" key="4">
    <source>
        <dbReference type="Proteomes" id="UP000033540"/>
    </source>
</evidence>
<feature type="region of interest" description="Disordered" evidence="1">
    <location>
        <begin position="425"/>
        <end position="445"/>
    </location>
</feature>
<dbReference type="InterPro" id="IPR054586">
    <property type="entry name" value="MACPF_1_fungal"/>
</dbReference>
<protein>
    <recommendedName>
        <fullName evidence="2">MACPF-like domain-containing protein</fullName>
    </recommendedName>
</protein>
<dbReference type="AlphaFoldDB" id="A0A0F0II81"/>
<dbReference type="Proteomes" id="UP000033540">
    <property type="component" value="Unassembled WGS sequence"/>
</dbReference>
<feature type="domain" description="MACPF-like" evidence="2">
    <location>
        <begin position="360"/>
        <end position="490"/>
    </location>
</feature>
<dbReference type="OrthoDB" id="2562973at2759"/>
<dbReference type="STRING" id="1403190.A0A0F0II81"/>